<dbReference type="PANTHER" id="PTHR11215:SF1">
    <property type="entry name" value="MYG1 EXONUCLEASE"/>
    <property type="match status" value="1"/>
</dbReference>
<dbReference type="AlphaFoldDB" id="A0AA38GQP5"/>
<name>A0AA38GQP5_TAXCH</name>
<evidence type="ECO:0000313" key="3">
    <source>
        <dbReference type="Proteomes" id="UP000824469"/>
    </source>
</evidence>
<sequence>EIDAVDNGINQYDTDKPARYIRNTHLSARVSRINPDWMEENTADKEDSLFHCAMKVAGKDFEEMLHHYAKSWLPGRSIVADCMKLRNDIDHSGEILLLKRYCPWKEHIFELEQELNVDPLIKYVLYQ</sequence>
<feature type="non-terminal residue" evidence="2">
    <location>
        <position position="127"/>
    </location>
</feature>
<evidence type="ECO:0000313" key="2">
    <source>
        <dbReference type="EMBL" id="KAH9327076.1"/>
    </source>
</evidence>
<accession>A0AA38GQP5</accession>
<organism evidence="2 3">
    <name type="scientific">Taxus chinensis</name>
    <name type="common">Chinese yew</name>
    <name type="synonym">Taxus wallichiana var. chinensis</name>
    <dbReference type="NCBI Taxonomy" id="29808"/>
    <lineage>
        <taxon>Eukaryota</taxon>
        <taxon>Viridiplantae</taxon>
        <taxon>Streptophyta</taxon>
        <taxon>Embryophyta</taxon>
        <taxon>Tracheophyta</taxon>
        <taxon>Spermatophyta</taxon>
        <taxon>Pinopsida</taxon>
        <taxon>Pinidae</taxon>
        <taxon>Conifers II</taxon>
        <taxon>Cupressales</taxon>
        <taxon>Taxaceae</taxon>
        <taxon>Taxus</taxon>
    </lineage>
</organism>
<dbReference type="Pfam" id="PF03690">
    <property type="entry name" value="MYG1_exonuc"/>
    <property type="match status" value="1"/>
</dbReference>
<evidence type="ECO:0000256" key="1">
    <source>
        <dbReference type="ARBA" id="ARBA00010105"/>
    </source>
</evidence>
<gene>
    <name evidence="2" type="ORF">KI387_007254</name>
</gene>
<dbReference type="EMBL" id="JAHRHJ020000002">
    <property type="protein sequence ID" value="KAH9327076.1"/>
    <property type="molecule type" value="Genomic_DNA"/>
</dbReference>
<comment type="caution">
    <text evidence="2">The sequence shown here is derived from an EMBL/GenBank/DDBJ whole genome shotgun (WGS) entry which is preliminary data.</text>
</comment>
<dbReference type="PANTHER" id="PTHR11215">
    <property type="entry name" value="METAL DEPENDENT HYDROLASE - RELATED"/>
    <property type="match status" value="1"/>
</dbReference>
<proteinExistence type="inferred from homology"/>
<dbReference type="GO" id="GO:0005737">
    <property type="term" value="C:cytoplasm"/>
    <property type="evidence" value="ECO:0007669"/>
    <property type="project" value="TreeGrafter"/>
</dbReference>
<comment type="similarity">
    <text evidence="1">Belongs to the MYG1 family.</text>
</comment>
<keyword evidence="3" id="KW-1185">Reference proteome</keyword>
<protein>
    <submittedName>
        <fullName evidence="2">Uncharacterized protein</fullName>
    </submittedName>
</protein>
<dbReference type="GO" id="GO:0005634">
    <property type="term" value="C:nucleus"/>
    <property type="evidence" value="ECO:0007669"/>
    <property type="project" value="TreeGrafter"/>
</dbReference>
<feature type="non-terminal residue" evidence="2">
    <location>
        <position position="1"/>
    </location>
</feature>
<dbReference type="InterPro" id="IPR003226">
    <property type="entry name" value="MYG1_exonuclease"/>
</dbReference>
<dbReference type="Proteomes" id="UP000824469">
    <property type="component" value="Unassembled WGS sequence"/>
</dbReference>
<reference evidence="2 3" key="1">
    <citation type="journal article" date="2021" name="Nat. Plants">
        <title>The Taxus genome provides insights into paclitaxel biosynthesis.</title>
        <authorList>
            <person name="Xiong X."/>
            <person name="Gou J."/>
            <person name="Liao Q."/>
            <person name="Li Y."/>
            <person name="Zhou Q."/>
            <person name="Bi G."/>
            <person name="Li C."/>
            <person name="Du R."/>
            <person name="Wang X."/>
            <person name="Sun T."/>
            <person name="Guo L."/>
            <person name="Liang H."/>
            <person name="Lu P."/>
            <person name="Wu Y."/>
            <person name="Zhang Z."/>
            <person name="Ro D.K."/>
            <person name="Shang Y."/>
            <person name="Huang S."/>
            <person name="Yan J."/>
        </authorList>
    </citation>
    <scope>NUCLEOTIDE SEQUENCE [LARGE SCALE GENOMIC DNA]</scope>
    <source>
        <strain evidence="2">Ta-2019</strain>
    </source>
</reference>